<dbReference type="InterPro" id="IPR019933">
    <property type="entry name" value="DivIVA_domain"/>
</dbReference>
<dbReference type="RefSeq" id="WP_130475728.1">
    <property type="nucleotide sequence ID" value="NZ_SFCC01000006.1"/>
</dbReference>
<dbReference type="GO" id="GO:0005737">
    <property type="term" value="C:cytoplasm"/>
    <property type="evidence" value="ECO:0007669"/>
    <property type="project" value="UniProtKB-SubCell"/>
</dbReference>
<dbReference type="AlphaFoldDB" id="A0A4V2EM14"/>
<dbReference type="GO" id="GO:0051301">
    <property type="term" value="P:cell division"/>
    <property type="evidence" value="ECO:0007669"/>
    <property type="project" value="UniProtKB-KW"/>
</dbReference>
<proteinExistence type="inferred from homology"/>
<evidence type="ECO:0000313" key="9">
    <source>
        <dbReference type="EMBL" id="RZQ63475.1"/>
    </source>
</evidence>
<dbReference type="Gene3D" id="6.10.250.660">
    <property type="match status" value="2"/>
</dbReference>
<evidence type="ECO:0000256" key="6">
    <source>
        <dbReference type="ARBA" id="ARBA00023054"/>
    </source>
</evidence>
<protein>
    <recommendedName>
        <fullName evidence="3">Cell wall synthesis protein Wag31</fullName>
    </recommendedName>
    <alternativeName>
        <fullName evidence="8">Antigen 84</fullName>
    </alternativeName>
</protein>
<evidence type="ECO:0000256" key="5">
    <source>
        <dbReference type="ARBA" id="ARBA00022618"/>
    </source>
</evidence>
<name>A0A4V2EM14_9PSEU</name>
<comment type="caution">
    <text evidence="9">The sequence shown here is derived from an EMBL/GenBank/DDBJ whole genome shotgun (WGS) entry which is preliminary data.</text>
</comment>
<dbReference type="OrthoDB" id="5198800at2"/>
<organism evidence="9 10">
    <name type="scientific">Amycolatopsis suaedae</name>
    <dbReference type="NCBI Taxonomy" id="2510978"/>
    <lineage>
        <taxon>Bacteria</taxon>
        <taxon>Bacillati</taxon>
        <taxon>Actinomycetota</taxon>
        <taxon>Actinomycetes</taxon>
        <taxon>Pseudonocardiales</taxon>
        <taxon>Pseudonocardiaceae</taxon>
        <taxon>Amycolatopsis</taxon>
    </lineage>
</organism>
<dbReference type="NCBIfam" id="TIGR03544">
    <property type="entry name" value="DivI1A_domain"/>
    <property type="match status" value="2"/>
</dbReference>
<evidence type="ECO:0000313" key="10">
    <source>
        <dbReference type="Proteomes" id="UP000292003"/>
    </source>
</evidence>
<keyword evidence="5" id="KW-0132">Cell division</keyword>
<evidence type="ECO:0000256" key="4">
    <source>
        <dbReference type="ARBA" id="ARBA00022490"/>
    </source>
</evidence>
<accession>A0A4V2EM14</accession>
<dbReference type="EMBL" id="SFCC01000006">
    <property type="protein sequence ID" value="RZQ63475.1"/>
    <property type="molecule type" value="Genomic_DNA"/>
</dbReference>
<comment type="similarity">
    <text evidence="2">Belongs to the DivIVA family.</text>
</comment>
<evidence type="ECO:0000256" key="1">
    <source>
        <dbReference type="ARBA" id="ARBA00004496"/>
    </source>
</evidence>
<evidence type="ECO:0000256" key="8">
    <source>
        <dbReference type="ARBA" id="ARBA00031737"/>
    </source>
</evidence>
<gene>
    <name evidence="9" type="ORF">EWH70_13655</name>
</gene>
<evidence type="ECO:0000256" key="3">
    <source>
        <dbReference type="ARBA" id="ARBA00018787"/>
    </source>
</evidence>
<dbReference type="PANTHER" id="PTHR35794:SF2">
    <property type="entry name" value="CELL DIVISION PROTEIN DIVIVA"/>
    <property type="match status" value="1"/>
</dbReference>
<keyword evidence="10" id="KW-1185">Reference proteome</keyword>
<keyword evidence="4" id="KW-0963">Cytoplasm</keyword>
<sequence>MTLTAMEVLNMRFSRAGIGMRGYSESDVDSFMTKVASALEGETPMTAEQVHDVSFGRPPIGKRGYDQSEVDAFLRQIESTLATRDGWTPRAQAAFVAPALEHSHHRQPLWRRMRGMVQRDRDTVTYPGLVR</sequence>
<comment type="subcellular location">
    <subcellularLocation>
        <location evidence="1">Cytoplasm</location>
    </subcellularLocation>
</comment>
<dbReference type="Proteomes" id="UP000292003">
    <property type="component" value="Unassembled WGS sequence"/>
</dbReference>
<keyword evidence="7" id="KW-0131">Cell cycle</keyword>
<dbReference type="PANTHER" id="PTHR35794">
    <property type="entry name" value="CELL DIVISION PROTEIN DIVIVA"/>
    <property type="match status" value="1"/>
</dbReference>
<evidence type="ECO:0000256" key="2">
    <source>
        <dbReference type="ARBA" id="ARBA00009008"/>
    </source>
</evidence>
<dbReference type="InterPro" id="IPR007793">
    <property type="entry name" value="DivIVA_fam"/>
</dbReference>
<keyword evidence="6" id="KW-0175">Coiled coil</keyword>
<evidence type="ECO:0000256" key="7">
    <source>
        <dbReference type="ARBA" id="ARBA00023306"/>
    </source>
</evidence>
<reference evidence="9 10" key="1">
    <citation type="submission" date="2019-02" db="EMBL/GenBank/DDBJ databases">
        <title>Draft genome sequence of Amycolatopsis sp. 8-3EHSu isolated from roots of Suaeda maritima.</title>
        <authorList>
            <person name="Duangmal K."/>
            <person name="Chantavorakit T."/>
        </authorList>
    </citation>
    <scope>NUCLEOTIDE SEQUENCE [LARGE SCALE GENOMIC DNA]</scope>
    <source>
        <strain evidence="9 10">8-3EHSu</strain>
    </source>
</reference>